<accession>A0ABN2RFS6</accession>
<organism evidence="3 4">
    <name type="scientific">Microbacterium deminutum</name>
    <dbReference type="NCBI Taxonomy" id="344164"/>
    <lineage>
        <taxon>Bacteria</taxon>
        <taxon>Bacillati</taxon>
        <taxon>Actinomycetota</taxon>
        <taxon>Actinomycetes</taxon>
        <taxon>Micrococcales</taxon>
        <taxon>Microbacteriaceae</taxon>
        <taxon>Microbacterium</taxon>
    </lineage>
</organism>
<feature type="transmembrane region" description="Helical" evidence="2">
    <location>
        <begin position="366"/>
        <end position="389"/>
    </location>
</feature>
<keyword evidence="2" id="KW-1133">Transmembrane helix</keyword>
<sequence>MLADMGMIGFGVVLAIVLVIFLVSFVVTMIRIVRQHKAANVSDGVIATLSTWKVTLRLTSTSLIEGYENGLVHPLAGLRASIDDSDTVNRRLTVGRAGAIGMTTSALPERVDDRDLYLIVEGPTTFLVCAVARKNNRTVVASARGFAALINQSAIALAAADRPTAASQSSQAAPGVSRWEREDEAAPSRPASEDSDRDDRGDTTLEQFRLALTHDVTRRNMGLLLDDEKAAEIAADSELSASWYKLWRMGRRAAAPSKAFEAETGTSEQGWREELPMRFNPPPGWPQPGQEWVSEYIGLSVTEYRRPPGCLMPLPADWEWWLPQEPQWSAWLNSKRDSQRRMGITLIVVVILCVAIAVLTATAGLWVLPLLCTMGAIIASIGLVGTMIARRDFRRDPMSGVRARYVRAEENS</sequence>
<protein>
    <submittedName>
        <fullName evidence="3">Uncharacterized protein</fullName>
    </submittedName>
</protein>
<evidence type="ECO:0000313" key="3">
    <source>
        <dbReference type="EMBL" id="GAA1968417.1"/>
    </source>
</evidence>
<feature type="compositionally biased region" description="Basic and acidic residues" evidence="1">
    <location>
        <begin position="178"/>
        <end position="202"/>
    </location>
</feature>
<dbReference type="RefSeq" id="WP_344097002.1">
    <property type="nucleotide sequence ID" value="NZ_BAAAOG010000010.1"/>
</dbReference>
<keyword evidence="4" id="KW-1185">Reference proteome</keyword>
<keyword evidence="2" id="KW-0472">Membrane</keyword>
<feature type="region of interest" description="Disordered" evidence="1">
    <location>
        <begin position="162"/>
        <end position="202"/>
    </location>
</feature>
<dbReference type="Proteomes" id="UP001499933">
    <property type="component" value="Unassembled WGS sequence"/>
</dbReference>
<feature type="transmembrane region" description="Helical" evidence="2">
    <location>
        <begin position="6"/>
        <end position="27"/>
    </location>
</feature>
<name>A0ABN2RFS6_9MICO</name>
<keyword evidence="2" id="KW-0812">Transmembrane</keyword>
<evidence type="ECO:0000256" key="1">
    <source>
        <dbReference type="SAM" id="MobiDB-lite"/>
    </source>
</evidence>
<dbReference type="EMBL" id="BAAAOG010000010">
    <property type="protein sequence ID" value="GAA1968417.1"/>
    <property type="molecule type" value="Genomic_DNA"/>
</dbReference>
<comment type="caution">
    <text evidence="3">The sequence shown here is derived from an EMBL/GenBank/DDBJ whole genome shotgun (WGS) entry which is preliminary data.</text>
</comment>
<gene>
    <name evidence="3" type="ORF">GCM10009776_34370</name>
</gene>
<feature type="transmembrane region" description="Helical" evidence="2">
    <location>
        <begin position="342"/>
        <end position="360"/>
    </location>
</feature>
<evidence type="ECO:0000313" key="4">
    <source>
        <dbReference type="Proteomes" id="UP001499933"/>
    </source>
</evidence>
<evidence type="ECO:0000256" key="2">
    <source>
        <dbReference type="SAM" id="Phobius"/>
    </source>
</evidence>
<reference evidence="3 4" key="1">
    <citation type="journal article" date="2019" name="Int. J. Syst. Evol. Microbiol.">
        <title>The Global Catalogue of Microorganisms (GCM) 10K type strain sequencing project: providing services to taxonomists for standard genome sequencing and annotation.</title>
        <authorList>
            <consortium name="The Broad Institute Genomics Platform"/>
            <consortium name="The Broad Institute Genome Sequencing Center for Infectious Disease"/>
            <person name="Wu L."/>
            <person name="Ma J."/>
        </authorList>
    </citation>
    <scope>NUCLEOTIDE SEQUENCE [LARGE SCALE GENOMIC DNA]</scope>
    <source>
        <strain evidence="3 4">JCM 14901</strain>
    </source>
</reference>
<proteinExistence type="predicted"/>